<protein>
    <submittedName>
        <fullName evidence="2">Biotin transporter BioY</fullName>
    </submittedName>
</protein>
<evidence type="ECO:0000256" key="1">
    <source>
        <dbReference type="SAM" id="Phobius"/>
    </source>
</evidence>
<keyword evidence="1" id="KW-0812">Transmembrane</keyword>
<dbReference type="Gene3D" id="1.10.1760.20">
    <property type="match status" value="1"/>
</dbReference>
<accession>A0ABS0QSF5</accession>
<organism evidence="2 3">
    <name type="scientific">Staphylococcus felis</name>
    <dbReference type="NCBI Taxonomy" id="46127"/>
    <lineage>
        <taxon>Bacteria</taxon>
        <taxon>Bacillati</taxon>
        <taxon>Bacillota</taxon>
        <taxon>Bacilli</taxon>
        <taxon>Bacillales</taxon>
        <taxon>Staphylococcaceae</taxon>
        <taxon>Staphylococcus</taxon>
    </lineage>
</organism>
<dbReference type="Proteomes" id="UP000597038">
    <property type="component" value="Unassembled WGS sequence"/>
</dbReference>
<keyword evidence="1" id="KW-0472">Membrane</keyword>
<proteinExistence type="predicted"/>
<dbReference type="EMBL" id="JAEDAQ010000140">
    <property type="protein sequence ID" value="MBH9582203.1"/>
    <property type="molecule type" value="Genomic_DNA"/>
</dbReference>
<feature type="non-terminal residue" evidence="2">
    <location>
        <position position="39"/>
    </location>
</feature>
<sequence>MNTRVLVYTALMTAIIAVLGVIPAIPLPLIPLPIVFQNV</sequence>
<keyword evidence="1" id="KW-1133">Transmembrane helix</keyword>
<comment type="caution">
    <text evidence="2">The sequence shown here is derived from an EMBL/GenBank/DDBJ whole genome shotgun (WGS) entry which is preliminary data.</text>
</comment>
<reference evidence="2 3" key="1">
    <citation type="submission" date="2020-12" db="EMBL/GenBank/DDBJ databases">
        <title>Genomic analysis of Staphylococcus felis from a cat with skin infection.</title>
        <authorList>
            <person name="Aslantas O."/>
            <person name="Keskin O."/>
            <person name="Buyukaltay K."/>
            <person name="Gullu Yucetepe A."/>
        </authorList>
    </citation>
    <scope>NUCLEOTIDE SEQUENCE [LARGE SCALE GENOMIC DNA]</scope>
    <source>
        <strain evidence="2 3">HARRANVET</strain>
    </source>
</reference>
<gene>
    <name evidence="2" type="ORF">I9026_12720</name>
</gene>
<feature type="transmembrane region" description="Helical" evidence="1">
    <location>
        <begin position="6"/>
        <end position="30"/>
    </location>
</feature>
<evidence type="ECO:0000313" key="3">
    <source>
        <dbReference type="Proteomes" id="UP000597038"/>
    </source>
</evidence>
<keyword evidence="3" id="KW-1185">Reference proteome</keyword>
<name>A0ABS0QSF5_9STAP</name>
<evidence type="ECO:0000313" key="2">
    <source>
        <dbReference type="EMBL" id="MBH9582203.1"/>
    </source>
</evidence>